<evidence type="ECO:0000313" key="7">
    <source>
        <dbReference type="EMBL" id="QAY86145.1"/>
    </source>
</evidence>
<dbReference type="GO" id="GO:0016832">
    <property type="term" value="F:aldehyde-lyase activity"/>
    <property type="evidence" value="ECO:0007669"/>
    <property type="project" value="InterPro"/>
</dbReference>
<proteinExistence type="inferred from homology"/>
<organism evidence="7 8">
    <name type="scientific">Pseudomonas arsenicoxydans</name>
    <dbReference type="NCBI Taxonomy" id="702115"/>
    <lineage>
        <taxon>Bacteria</taxon>
        <taxon>Pseudomonadati</taxon>
        <taxon>Pseudomonadota</taxon>
        <taxon>Gammaproteobacteria</taxon>
        <taxon>Pseudomonadales</taxon>
        <taxon>Pseudomonadaceae</taxon>
        <taxon>Pseudomonas</taxon>
    </lineage>
</organism>
<name>A0A4P6G3V2_9PSED</name>
<keyword evidence="8" id="KW-1185">Reference proteome</keyword>
<evidence type="ECO:0000256" key="2">
    <source>
        <dbReference type="ARBA" id="ARBA00005623"/>
    </source>
</evidence>
<dbReference type="InterPro" id="IPR009014">
    <property type="entry name" value="Transketo_C/PFOR_II"/>
</dbReference>
<dbReference type="RefSeq" id="WP_208668233.1">
    <property type="nucleotide sequence ID" value="NZ_CP024767.1"/>
</dbReference>
<evidence type="ECO:0000256" key="1">
    <source>
        <dbReference type="ARBA" id="ARBA00001964"/>
    </source>
</evidence>
<evidence type="ECO:0008006" key="9">
    <source>
        <dbReference type="Google" id="ProtNLM"/>
    </source>
</evidence>
<evidence type="ECO:0000259" key="5">
    <source>
        <dbReference type="Pfam" id="PF09363"/>
    </source>
</evidence>
<reference evidence="7 8" key="1">
    <citation type="submission" date="2017-11" db="EMBL/GenBank/DDBJ databases">
        <title>Genome sequence of Pseudomonas arsenicoxydans ACM1.</title>
        <authorList>
            <person name="Nascimento F.X."/>
        </authorList>
    </citation>
    <scope>NUCLEOTIDE SEQUENCE [LARGE SCALE GENOMIC DNA]</scope>
    <source>
        <strain evidence="7 8">ACM1</strain>
    </source>
</reference>
<comment type="similarity">
    <text evidence="2">Belongs to the XFP family.</text>
</comment>
<keyword evidence="3" id="KW-0786">Thiamine pyrophosphate</keyword>
<keyword evidence="4" id="KW-0456">Lyase</keyword>
<dbReference type="Pfam" id="PF09364">
    <property type="entry name" value="XFP_N"/>
    <property type="match status" value="1"/>
</dbReference>
<dbReference type="PANTHER" id="PTHR31273:SF0">
    <property type="entry name" value="PHOSPHOKETOLASE-RELATED"/>
    <property type="match status" value="1"/>
</dbReference>
<protein>
    <recommendedName>
        <fullName evidence="9">Xylulose 5-phosphate/Fructose 6-phosphate phosphoketolase N-terminal domain-containing protein</fullName>
    </recommendedName>
</protein>
<dbReference type="InterPro" id="IPR018969">
    <property type="entry name" value="Xul5P/Fru6P_PKetolase_C"/>
</dbReference>
<sequence length="111" mass="12949">MRHGLTTHQLQGMDAHWRAANYLSVGQIYLQDNPSNDFRDEGTTTTPFDRVVLNNPDRFQLALDAIERIPRLRNDVGPAQERDWTMVQRHKRYISEHGEDLPHVRDGQWTG</sequence>
<dbReference type="GO" id="GO:0005975">
    <property type="term" value="P:carbohydrate metabolic process"/>
    <property type="evidence" value="ECO:0007669"/>
    <property type="project" value="InterPro"/>
</dbReference>
<evidence type="ECO:0000313" key="8">
    <source>
        <dbReference type="Proteomes" id="UP000291121"/>
    </source>
</evidence>
<evidence type="ECO:0000259" key="6">
    <source>
        <dbReference type="Pfam" id="PF09364"/>
    </source>
</evidence>
<dbReference type="Pfam" id="PF09363">
    <property type="entry name" value="XFP_C"/>
    <property type="match status" value="1"/>
</dbReference>
<evidence type="ECO:0000256" key="3">
    <source>
        <dbReference type="ARBA" id="ARBA00023052"/>
    </source>
</evidence>
<accession>A0A4P6G3V2</accession>
<dbReference type="InterPro" id="IPR018970">
    <property type="entry name" value="Xul5P/Fru6P_PKetolase_N"/>
</dbReference>
<dbReference type="Proteomes" id="UP000291121">
    <property type="component" value="Chromosome"/>
</dbReference>
<dbReference type="Gene3D" id="3.40.50.920">
    <property type="match status" value="1"/>
</dbReference>
<comment type="cofactor">
    <cofactor evidence="1">
        <name>thiamine diphosphate</name>
        <dbReference type="ChEBI" id="CHEBI:58937"/>
    </cofactor>
</comment>
<evidence type="ECO:0000256" key="4">
    <source>
        <dbReference type="ARBA" id="ARBA00023239"/>
    </source>
</evidence>
<feature type="domain" description="Xylulose 5-phosphate/Fructose 6-phosphate phosphoketolase N-terminal" evidence="6">
    <location>
        <begin position="6"/>
        <end position="35"/>
    </location>
</feature>
<dbReference type="AlphaFoldDB" id="A0A4P6G3V2"/>
<dbReference type="PANTHER" id="PTHR31273">
    <property type="entry name" value="PHOSPHOKETOLASE-RELATED"/>
    <property type="match status" value="1"/>
</dbReference>
<feature type="domain" description="Xylulose 5-phosphate/Fructose 6-phosphate phosphoketolase C-terminal" evidence="5">
    <location>
        <begin position="37"/>
        <end position="109"/>
    </location>
</feature>
<dbReference type="InterPro" id="IPR005593">
    <property type="entry name" value="Xul5P/Fru6P_PKetolase"/>
</dbReference>
<gene>
    <name evidence="7" type="ORF">CUN61_20145</name>
</gene>
<dbReference type="EMBL" id="CP024767">
    <property type="protein sequence ID" value="QAY86145.1"/>
    <property type="molecule type" value="Genomic_DNA"/>
</dbReference>